<dbReference type="EMBL" id="JMSE01001214">
    <property type="protein sequence ID" value="KDN63540.1"/>
    <property type="molecule type" value="Genomic_DNA"/>
</dbReference>
<dbReference type="STRING" id="1173701.A0A066XBY4"/>
<dbReference type="AlphaFoldDB" id="A0A066XBY4"/>
<name>A0A066XBY4_COLSU</name>
<comment type="caution">
    <text evidence="3">The sequence shown here is derived from an EMBL/GenBank/DDBJ whole genome shotgun (WGS) entry which is preliminary data.</text>
</comment>
<dbReference type="GO" id="GO:0004458">
    <property type="term" value="F:D-lactate dehydrogenase (cytochrome) activity"/>
    <property type="evidence" value="ECO:0007669"/>
    <property type="project" value="TreeGrafter"/>
</dbReference>
<dbReference type="InterPro" id="IPR016166">
    <property type="entry name" value="FAD-bd_PCMH"/>
</dbReference>
<dbReference type="Gene3D" id="3.30.43.10">
    <property type="entry name" value="Uridine Diphospho-n-acetylenolpyruvylglucosamine Reductase, domain 2"/>
    <property type="match status" value="1"/>
</dbReference>
<evidence type="ECO:0000256" key="1">
    <source>
        <dbReference type="SAM" id="MobiDB-lite"/>
    </source>
</evidence>
<dbReference type="GO" id="GO:1903457">
    <property type="term" value="P:lactate catabolic process"/>
    <property type="evidence" value="ECO:0007669"/>
    <property type="project" value="TreeGrafter"/>
</dbReference>
<sequence>MLNRPLRPALALATSRSRPSTPAARLAGLCHIHNTTSSRPPSGPPRDGQSSKQTGRPVLMASTLSALTATVVGIGAWGLATQSENGAVEEIRRALGEDAVSIEDEILRSHGYSEWSTINIERLPVAVAFPTSTEEVSIIAKICHRRRVPMIPYSGGSSVEGHFSAPFGGVSVDFCNMNRILEMHGDE</sequence>
<dbReference type="InterPro" id="IPR016167">
    <property type="entry name" value="FAD-bd_PCMH_sub1"/>
</dbReference>
<dbReference type="PROSITE" id="PS51387">
    <property type="entry name" value="FAD_PCMH"/>
    <property type="match status" value="1"/>
</dbReference>
<feature type="region of interest" description="Disordered" evidence="1">
    <location>
        <begin position="33"/>
        <end position="54"/>
    </location>
</feature>
<evidence type="ECO:0000313" key="4">
    <source>
        <dbReference type="Proteomes" id="UP000027238"/>
    </source>
</evidence>
<accession>A0A066XBY4</accession>
<dbReference type="InterPro" id="IPR006094">
    <property type="entry name" value="Oxid_FAD_bind_N"/>
</dbReference>
<feature type="compositionally biased region" description="Low complexity" evidence="1">
    <location>
        <begin position="37"/>
        <end position="51"/>
    </location>
</feature>
<gene>
    <name evidence="3" type="ORF">CSUB01_11997</name>
</gene>
<dbReference type="Pfam" id="PF01565">
    <property type="entry name" value="FAD_binding_4"/>
    <property type="match status" value="1"/>
</dbReference>
<dbReference type="GO" id="GO:0008720">
    <property type="term" value="F:D-lactate dehydrogenase (NAD+) activity"/>
    <property type="evidence" value="ECO:0007669"/>
    <property type="project" value="TreeGrafter"/>
</dbReference>
<evidence type="ECO:0000259" key="2">
    <source>
        <dbReference type="PROSITE" id="PS51387"/>
    </source>
</evidence>
<dbReference type="HOGENOM" id="CLU_1447588_0_0_1"/>
<dbReference type="InterPro" id="IPR036318">
    <property type="entry name" value="FAD-bd_PCMH-like_sf"/>
</dbReference>
<protein>
    <submittedName>
        <fullName evidence="3">Putative D-lactate dehydrogenase (Cytochrome)</fullName>
    </submittedName>
</protein>
<dbReference type="SUPFAM" id="SSF56176">
    <property type="entry name" value="FAD-binding/transporter-associated domain-like"/>
    <property type="match status" value="1"/>
</dbReference>
<dbReference type="GO" id="GO:0071949">
    <property type="term" value="F:FAD binding"/>
    <property type="evidence" value="ECO:0007669"/>
    <property type="project" value="InterPro"/>
</dbReference>
<dbReference type="Proteomes" id="UP000027238">
    <property type="component" value="Unassembled WGS sequence"/>
</dbReference>
<proteinExistence type="predicted"/>
<dbReference type="OrthoDB" id="7786253at2759"/>
<reference evidence="4" key="1">
    <citation type="journal article" date="2014" name="Genome Announc.">
        <title>Draft genome sequence of Colletotrichum sublineola, a destructive pathogen of cultivated sorghum.</title>
        <authorList>
            <person name="Baroncelli R."/>
            <person name="Sanz-Martin J.M."/>
            <person name="Rech G.E."/>
            <person name="Sukno S.A."/>
            <person name="Thon M.R."/>
        </authorList>
    </citation>
    <scope>NUCLEOTIDE SEQUENCE [LARGE SCALE GENOMIC DNA]</scope>
    <source>
        <strain evidence="4">TX430BB</strain>
    </source>
</reference>
<feature type="domain" description="FAD-binding PCMH-type" evidence="2">
    <location>
        <begin position="120"/>
        <end position="187"/>
    </location>
</feature>
<keyword evidence="4" id="KW-1185">Reference proteome</keyword>
<evidence type="ECO:0000313" key="3">
    <source>
        <dbReference type="EMBL" id="KDN63540.1"/>
    </source>
</evidence>
<dbReference type="GO" id="GO:0005739">
    <property type="term" value="C:mitochondrion"/>
    <property type="evidence" value="ECO:0007669"/>
    <property type="project" value="TreeGrafter"/>
</dbReference>
<dbReference type="eggNOG" id="KOG1231">
    <property type="taxonomic scope" value="Eukaryota"/>
</dbReference>
<dbReference type="PANTHER" id="PTHR11748:SF111">
    <property type="entry name" value="D-LACTATE DEHYDROGENASE, MITOCHONDRIAL-RELATED"/>
    <property type="match status" value="1"/>
</dbReference>
<organism evidence="3 4">
    <name type="scientific">Colletotrichum sublineola</name>
    <name type="common">Sorghum anthracnose fungus</name>
    <dbReference type="NCBI Taxonomy" id="1173701"/>
    <lineage>
        <taxon>Eukaryota</taxon>
        <taxon>Fungi</taxon>
        <taxon>Dikarya</taxon>
        <taxon>Ascomycota</taxon>
        <taxon>Pezizomycotina</taxon>
        <taxon>Sordariomycetes</taxon>
        <taxon>Hypocreomycetidae</taxon>
        <taxon>Glomerellales</taxon>
        <taxon>Glomerellaceae</taxon>
        <taxon>Colletotrichum</taxon>
        <taxon>Colletotrichum graminicola species complex</taxon>
    </lineage>
</organism>
<dbReference type="PANTHER" id="PTHR11748">
    <property type="entry name" value="D-LACTATE DEHYDROGENASE"/>
    <property type="match status" value="1"/>
</dbReference>